<evidence type="ECO:0000313" key="3">
    <source>
        <dbReference type="Proteomes" id="UP000472710"/>
    </source>
</evidence>
<reference evidence="2 3" key="1">
    <citation type="submission" date="2020-02" db="EMBL/GenBank/DDBJ databases">
        <title>Whole genome shotgun sequence of Streptomyces diastaticus subsp. diastaticus NBRC 13412.</title>
        <authorList>
            <person name="Ichikawa N."/>
            <person name="Komaki H."/>
            <person name="Tamura T."/>
        </authorList>
    </citation>
    <scope>NUCLEOTIDE SEQUENCE [LARGE SCALE GENOMIC DNA]</scope>
    <source>
        <strain evidence="2 3">NBRC 13412</strain>
    </source>
</reference>
<dbReference type="EMBL" id="BLLN01000003">
    <property type="protein sequence ID" value="GFH72834.1"/>
    <property type="molecule type" value="Genomic_DNA"/>
</dbReference>
<dbReference type="RefSeq" id="WP_189500617.1">
    <property type="nucleotide sequence ID" value="NZ_BMSB01000022.1"/>
</dbReference>
<gene>
    <name evidence="2" type="ORF">Sdia_36020</name>
</gene>
<proteinExistence type="predicted"/>
<dbReference type="GeneID" id="95073241"/>
<protein>
    <submittedName>
        <fullName evidence="2">Uncharacterized protein</fullName>
    </submittedName>
</protein>
<accession>A0ABQ1CRM1</accession>
<keyword evidence="3" id="KW-1185">Reference proteome</keyword>
<comment type="caution">
    <text evidence="2">The sequence shown here is derived from an EMBL/GenBank/DDBJ whole genome shotgun (WGS) entry which is preliminary data.</text>
</comment>
<evidence type="ECO:0000256" key="1">
    <source>
        <dbReference type="SAM" id="MobiDB-lite"/>
    </source>
</evidence>
<dbReference type="Proteomes" id="UP000472710">
    <property type="component" value="Unassembled WGS sequence"/>
</dbReference>
<organism evidence="2 3">
    <name type="scientific">Streptomyces diastaticus subsp. diastaticus</name>
    <dbReference type="NCBI Taxonomy" id="68040"/>
    <lineage>
        <taxon>Bacteria</taxon>
        <taxon>Bacillati</taxon>
        <taxon>Actinomycetota</taxon>
        <taxon>Actinomycetes</taxon>
        <taxon>Kitasatosporales</taxon>
        <taxon>Streptomycetaceae</taxon>
        <taxon>Streptomyces</taxon>
        <taxon>Streptomyces diastaticus group</taxon>
    </lineage>
</organism>
<name>A0ABQ1CRM1_STRDI</name>
<feature type="region of interest" description="Disordered" evidence="1">
    <location>
        <begin position="1"/>
        <end position="23"/>
    </location>
</feature>
<sequence length="67" mass="7447">MTVERTLRQAAFVAPSERDESDRMRRAHAAAAKQFRVSASGPEVWGWHTGPAVRQPITEPALETFAL</sequence>
<evidence type="ECO:0000313" key="2">
    <source>
        <dbReference type="EMBL" id="GFH72834.1"/>
    </source>
</evidence>